<organism evidence="2 3">
    <name type="scientific">Duganella qianjiadongensis</name>
    <dbReference type="NCBI Taxonomy" id="2692176"/>
    <lineage>
        <taxon>Bacteria</taxon>
        <taxon>Pseudomonadati</taxon>
        <taxon>Pseudomonadota</taxon>
        <taxon>Betaproteobacteria</taxon>
        <taxon>Burkholderiales</taxon>
        <taxon>Oxalobacteraceae</taxon>
        <taxon>Telluria group</taxon>
        <taxon>Duganella</taxon>
    </lineage>
</organism>
<dbReference type="InterPro" id="IPR052163">
    <property type="entry name" value="DGC-Regulatory_Protein"/>
</dbReference>
<dbReference type="SMART" id="SM00267">
    <property type="entry name" value="GGDEF"/>
    <property type="match status" value="1"/>
</dbReference>
<dbReference type="SMART" id="SM00065">
    <property type="entry name" value="GAF"/>
    <property type="match status" value="1"/>
</dbReference>
<gene>
    <name evidence="2" type="ORF">GTP27_23170</name>
</gene>
<dbReference type="CDD" id="cd01949">
    <property type="entry name" value="GGDEF"/>
    <property type="match status" value="1"/>
</dbReference>
<protein>
    <submittedName>
        <fullName evidence="2">Diguanylate cyclase</fullName>
    </submittedName>
</protein>
<dbReference type="InterPro" id="IPR029787">
    <property type="entry name" value="Nucleotide_cyclase"/>
</dbReference>
<proteinExistence type="predicted"/>
<sequence>MFGDQRFPLKSLDASVFLAIINMQTEIARCGMDLGEVLTLVCERVQEITSASAAIIEIADGTQMVYRAASGTATGLLGLRMAIEGSMSGLCVRTGKAMVCVDSETDDRVDRISCQVAGVRSMVVVPLVHNMHSVGALKIASGKPNFFTAKEVTILELVSGVIAAAMYYSTRYSSDELYHSATHDSLTNLPNRSFFYERLRFSIAQSFRHKTKFALLSLDMDGLKQINDGCGHRCGDAAIVEFANRLAGAIRETDFVGRLGGDEFSVILSGVENIESVKFKVASLNNVIERPFSFEGLDLLIRASTGIAIYPDDSTELIGLIEKSDEDMYKTKRNRKEQV</sequence>
<dbReference type="Pfam" id="PF13185">
    <property type="entry name" value="GAF_2"/>
    <property type="match status" value="1"/>
</dbReference>
<dbReference type="SUPFAM" id="SSF55781">
    <property type="entry name" value="GAF domain-like"/>
    <property type="match status" value="1"/>
</dbReference>
<dbReference type="InterPro" id="IPR003018">
    <property type="entry name" value="GAF"/>
</dbReference>
<reference evidence="2 3" key="1">
    <citation type="submission" date="2019-12" db="EMBL/GenBank/DDBJ databases">
        <title>Novel species isolated from a subtropical stream in China.</title>
        <authorList>
            <person name="Lu H."/>
        </authorList>
    </citation>
    <scope>NUCLEOTIDE SEQUENCE [LARGE SCALE GENOMIC DNA]</scope>
    <source>
        <strain evidence="2 3">CY13W</strain>
    </source>
</reference>
<comment type="caution">
    <text evidence="2">The sequence shown here is derived from an EMBL/GenBank/DDBJ whole genome shotgun (WGS) entry which is preliminary data.</text>
</comment>
<dbReference type="RefSeq" id="WP_161041444.1">
    <property type="nucleotide sequence ID" value="NZ_WWCM01000045.1"/>
</dbReference>
<evidence type="ECO:0000313" key="2">
    <source>
        <dbReference type="EMBL" id="MYM42200.1"/>
    </source>
</evidence>
<evidence type="ECO:0000259" key="1">
    <source>
        <dbReference type="PROSITE" id="PS50887"/>
    </source>
</evidence>
<dbReference type="EMBL" id="WWCM01000045">
    <property type="protein sequence ID" value="MYM42200.1"/>
    <property type="molecule type" value="Genomic_DNA"/>
</dbReference>
<feature type="domain" description="GGDEF" evidence="1">
    <location>
        <begin position="211"/>
        <end position="339"/>
    </location>
</feature>
<dbReference type="Pfam" id="PF00990">
    <property type="entry name" value="GGDEF"/>
    <property type="match status" value="1"/>
</dbReference>
<dbReference type="InterPro" id="IPR000160">
    <property type="entry name" value="GGDEF_dom"/>
</dbReference>
<dbReference type="InterPro" id="IPR043128">
    <property type="entry name" value="Rev_trsase/Diguanyl_cyclase"/>
</dbReference>
<dbReference type="Gene3D" id="3.30.70.270">
    <property type="match status" value="1"/>
</dbReference>
<dbReference type="PROSITE" id="PS50887">
    <property type="entry name" value="GGDEF"/>
    <property type="match status" value="1"/>
</dbReference>
<keyword evidence="3" id="KW-1185">Reference proteome</keyword>
<dbReference type="SUPFAM" id="SSF55073">
    <property type="entry name" value="Nucleotide cyclase"/>
    <property type="match status" value="1"/>
</dbReference>
<dbReference type="Proteomes" id="UP000478090">
    <property type="component" value="Unassembled WGS sequence"/>
</dbReference>
<accession>A0ABW9VT11</accession>
<dbReference type="Gene3D" id="3.30.450.40">
    <property type="match status" value="1"/>
</dbReference>
<dbReference type="PANTHER" id="PTHR46663">
    <property type="entry name" value="DIGUANYLATE CYCLASE DGCT-RELATED"/>
    <property type="match status" value="1"/>
</dbReference>
<evidence type="ECO:0000313" key="3">
    <source>
        <dbReference type="Proteomes" id="UP000478090"/>
    </source>
</evidence>
<name>A0ABW9VT11_9BURK</name>
<dbReference type="InterPro" id="IPR029016">
    <property type="entry name" value="GAF-like_dom_sf"/>
</dbReference>
<dbReference type="PANTHER" id="PTHR46663:SF2">
    <property type="entry name" value="GGDEF DOMAIN-CONTAINING PROTEIN"/>
    <property type="match status" value="1"/>
</dbReference>
<dbReference type="NCBIfam" id="TIGR00254">
    <property type="entry name" value="GGDEF"/>
    <property type="match status" value="1"/>
</dbReference>